<dbReference type="EMBL" id="CM051405">
    <property type="protein sequence ID" value="KAJ4704917.1"/>
    <property type="molecule type" value="Genomic_DNA"/>
</dbReference>
<keyword evidence="2" id="KW-1185">Reference proteome</keyword>
<protein>
    <submittedName>
        <fullName evidence="1">ABC transporter G family-like protein</fullName>
    </submittedName>
</protein>
<accession>A0ACC1X0P1</accession>
<sequence length="1109" mass="122811">MRVFRINVLWMPHVILCLILILSLFPFVECVEEDDYSRTSNPAMLPLVTQLIYSQLSNLTLALVDDIQLQLGFCIKNVNDDWNGAFNFNGNLNFLTNCIKKTKDDLTQRLCTAAEIKFYFSNLFGSGTKKTNYIKANKNCNLTSWVSGCEPGWGCSSNQKVELKNSKDMPFRTHDCQPCCEGFFCPQGLTCMIPCPLGSYCPLAKLNKTTGACDPYSYRVPPGQLNHTCGSADVWSNVGSSLEIFCLPGSYCPTTTSKLSCSSGHYCRTGSTSQKPCFKLATCNPNTANQNIHAYGMMLIVALSALLLVMYNCSDQALSTREKRQAEHREAAAKHARETAQAHERWKSAKDVAKKGAMGLQQQFSRTFSRKKSARPTEQLKFSDQTKPGASNVSLPPLPPGALNSSGQSSTASKAKKNEASNLAKMVPASDDDSDSLEGFNLDIGDKYTRKQAPKGKQLHTHSQIFKYAYGQLEKEKALQQQQNNLSFSGVISMAVDVDIKTRPPIEVSFKDLTLTLKGKNKHLMRSVTGKIMPGRVSAVMGPSGAGKTTFLNALAGKATGCTMKGLILINGKAESIHSYKKITGFVPQDDIVHGNLTVEENLQFNARCRLSADLPKADKVLVIERVIESLGLQLVRDSLVGTVERRGISGGQRKRVNVGIEMVMEPSLLILDEPTSGLDSSSSLLLLQALRREALEGVNICMVVHQPSYTLFKMFDDLILLAKGGMTVYHGPVKKVEEYFAGLGIIVPERINPPDHFIDILEGIVKPSGSLNRQKLPVRWMLHNGYAVPPDMLQYIDGDATSLKGNVADPTAGATEQSFAGDLWQDVISSIQLKRDHIEHNFLNSNDLSNRRTPGLRRQYRYYLGRVSKQRLRDSRIQAVDYLILLVAGACLGILVKVGDETFGTLGYTYTVIAVSLLCKIAALRSFSLEKLNYYRESASGMSSLAYFLSKDTVDLFNTAIKPLVYLSMFYFFNNPRSPFADNYIVLLCLVYCVTGMAYVLAVSLEPSPAQLWSVLLPVVLSLIANQDKDSAVMKHFGKFCYTRWALEAFVIANAQRYNGVWLITRCGSLMENGYDLDDWPRCLSLLILAGILSRFVAYFIMVTFKKK</sequence>
<name>A0ACC1X0P1_MELAZ</name>
<gene>
    <name evidence="1" type="ORF">OWV82_021760</name>
</gene>
<proteinExistence type="predicted"/>
<comment type="caution">
    <text evidence="1">The sequence shown here is derived from an EMBL/GenBank/DDBJ whole genome shotgun (WGS) entry which is preliminary data.</text>
</comment>
<reference evidence="1 2" key="1">
    <citation type="journal article" date="2023" name="Science">
        <title>Complex scaffold remodeling in plant triterpene biosynthesis.</title>
        <authorList>
            <person name="De La Pena R."/>
            <person name="Hodgson H."/>
            <person name="Liu J.C."/>
            <person name="Stephenson M.J."/>
            <person name="Martin A.C."/>
            <person name="Owen C."/>
            <person name="Harkess A."/>
            <person name="Leebens-Mack J."/>
            <person name="Jimenez L.E."/>
            <person name="Osbourn A."/>
            <person name="Sattely E.S."/>
        </authorList>
    </citation>
    <scope>NUCLEOTIDE SEQUENCE [LARGE SCALE GENOMIC DNA]</scope>
    <source>
        <strain evidence="2">cv. JPN11</strain>
        <tissue evidence="1">Leaf</tissue>
    </source>
</reference>
<organism evidence="1 2">
    <name type="scientific">Melia azedarach</name>
    <name type="common">Chinaberry tree</name>
    <dbReference type="NCBI Taxonomy" id="155640"/>
    <lineage>
        <taxon>Eukaryota</taxon>
        <taxon>Viridiplantae</taxon>
        <taxon>Streptophyta</taxon>
        <taxon>Embryophyta</taxon>
        <taxon>Tracheophyta</taxon>
        <taxon>Spermatophyta</taxon>
        <taxon>Magnoliopsida</taxon>
        <taxon>eudicotyledons</taxon>
        <taxon>Gunneridae</taxon>
        <taxon>Pentapetalae</taxon>
        <taxon>rosids</taxon>
        <taxon>malvids</taxon>
        <taxon>Sapindales</taxon>
        <taxon>Meliaceae</taxon>
        <taxon>Melia</taxon>
    </lineage>
</organism>
<dbReference type="Proteomes" id="UP001164539">
    <property type="component" value="Chromosome 12"/>
</dbReference>
<evidence type="ECO:0000313" key="2">
    <source>
        <dbReference type="Proteomes" id="UP001164539"/>
    </source>
</evidence>
<evidence type="ECO:0000313" key="1">
    <source>
        <dbReference type="EMBL" id="KAJ4704917.1"/>
    </source>
</evidence>